<dbReference type="PANTHER" id="PTHR45629">
    <property type="entry name" value="SNF2/RAD54 FAMILY MEMBER"/>
    <property type="match status" value="1"/>
</dbReference>
<dbReference type="PROSITE" id="PS51192">
    <property type="entry name" value="HELICASE_ATP_BIND_1"/>
    <property type="match status" value="1"/>
</dbReference>
<dbReference type="InterPro" id="IPR000330">
    <property type="entry name" value="SNF2_N"/>
</dbReference>
<feature type="domain" description="Helicase ATP-binding" evidence="3">
    <location>
        <begin position="266"/>
        <end position="440"/>
    </location>
</feature>
<evidence type="ECO:0000256" key="1">
    <source>
        <dbReference type="ARBA" id="ARBA00022801"/>
    </source>
</evidence>
<accession>A0A9K3PN31</accession>
<evidence type="ECO:0000259" key="4">
    <source>
        <dbReference type="PROSITE" id="PS51194"/>
    </source>
</evidence>
<dbReference type="EMBL" id="JAGRRH010000016">
    <property type="protein sequence ID" value="KAG7353442.1"/>
    <property type="molecule type" value="Genomic_DNA"/>
</dbReference>
<evidence type="ECO:0000256" key="2">
    <source>
        <dbReference type="SAM" id="MobiDB-lite"/>
    </source>
</evidence>
<feature type="region of interest" description="Disordered" evidence="2">
    <location>
        <begin position="1"/>
        <end position="21"/>
    </location>
</feature>
<protein>
    <submittedName>
        <fullName evidence="5">SNF2/helicase domain containing protein</fullName>
    </submittedName>
</protein>
<dbReference type="Pfam" id="PF00271">
    <property type="entry name" value="Helicase_C"/>
    <property type="match status" value="1"/>
</dbReference>
<dbReference type="SMART" id="SM00490">
    <property type="entry name" value="HELICc"/>
    <property type="match status" value="1"/>
</dbReference>
<feature type="region of interest" description="Disordered" evidence="2">
    <location>
        <begin position="42"/>
        <end position="109"/>
    </location>
</feature>
<dbReference type="GO" id="GO:0016787">
    <property type="term" value="F:hydrolase activity"/>
    <property type="evidence" value="ECO:0007669"/>
    <property type="project" value="UniProtKB-KW"/>
</dbReference>
<dbReference type="InterPro" id="IPR014001">
    <property type="entry name" value="Helicase_ATP-bd"/>
</dbReference>
<feature type="region of interest" description="Disordered" evidence="2">
    <location>
        <begin position="815"/>
        <end position="881"/>
    </location>
</feature>
<reference evidence="5" key="2">
    <citation type="submission" date="2021-04" db="EMBL/GenBank/DDBJ databases">
        <authorList>
            <person name="Podell S."/>
        </authorList>
    </citation>
    <scope>NUCLEOTIDE SEQUENCE</scope>
    <source>
        <strain evidence="5">Hildebrandi</strain>
    </source>
</reference>
<organism evidence="5 6">
    <name type="scientific">Nitzschia inconspicua</name>
    <dbReference type="NCBI Taxonomy" id="303405"/>
    <lineage>
        <taxon>Eukaryota</taxon>
        <taxon>Sar</taxon>
        <taxon>Stramenopiles</taxon>
        <taxon>Ochrophyta</taxon>
        <taxon>Bacillariophyta</taxon>
        <taxon>Bacillariophyceae</taxon>
        <taxon>Bacillariophycidae</taxon>
        <taxon>Bacillariales</taxon>
        <taxon>Bacillariaceae</taxon>
        <taxon>Nitzschia</taxon>
    </lineage>
</organism>
<reference evidence="5" key="1">
    <citation type="journal article" date="2021" name="Sci. Rep.">
        <title>Diploid genomic architecture of Nitzschia inconspicua, an elite biomass production diatom.</title>
        <authorList>
            <person name="Oliver A."/>
            <person name="Podell S."/>
            <person name="Pinowska A."/>
            <person name="Traller J.C."/>
            <person name="Smith S.R."/>
            <person name="McClure R."/>
            <person name="Beliaev A."/>
            <person name="Bohutskyi P."/>
            <person name="Hill E.A."/>
            <person name="Rabines A."/>
            <person name="Zheng H."/>
            <person name="Allen L.Z."/>
            <person name="Kuo A."/>
            <person name="Grigoriev I.V."/>
            <person name="Allen A.E."/>
            <person name="Hazlebeck D."/>
            <person name="Allen E.E."/>
        </authorList>
    </citation>
    <scope>NUCLEOTIDE SEQUENCE</scope>
    <source>
        <strain evidence="5">Hildebrandi</strain>
    </source>
</reference>
<proteinExistence type="predicted"/>
<feature type="domain" description="Helicase C-terminal" evidence="4">
    <location>
        <begin position="588"/>
        <end position="748"/>
    </location>
</feature>
<dbReference type="PROSITE" id="PS51194">
    <property type="entry name" value="HELICASE_CTER"/>
    <property type="match status" value="1"/>
</dbReference>
<sequence>MKGTRSNAIVDTDSDVSDDDAKCQVFGDEQLNQLMKRLKLHDDEESYVDSDDENPGSIGDEDSDDDDDDRTIDMSLKSADNLATSDDDEVVERTIGTKTESTKRLKDSLCLSDGSILQEKKKENEKKEVAAYKPARAAYNIMDDSSSSSSNDDSFDEYLQKSWRNRDNKGRSQCTPKKWYKGRGGIGKSPPPRHIQLQTTVEAADNSDEDSVKIENAMKNGWTYNKIRREYSLRQDRENPMPPFCLPSKLYNMLFDFQKDGVKWMASLHVDKIGGILADDMGLGKTFMTLSLLGGLMRSKTIRKALVVAPVSVLRNWENEAKRILTLCTRVKIDVIASDSSKHARERKLKQSLEAQSPQLVITTFGLVTSSPDQFRHHRYAWDYIILDEAHKIKNPAAQVSQNVELVAANKEMRRLILTGTPIMNNLKELHALFTFATSGRVLGSHQDFRNEFGKPIEDSRSADAADWEVEAGEKAMKELQDLLRPYFLQRLKKDYLKEALPEKKEYVLWTNLSPLQRKIYQEYVESKNSAIADYFNGVSTSPLLAITWLQKLCGHPLLVKNDGTDSVRNFHDYRPEELLRQSAKLQVMYDLLHFLQRKGHRTLIFSQSTMVLDIIQHVLKDDLILNRIDGQTKEKDRQRFVDDFNDPKSDVDAMLISTKAGGQGLTLTGADTVVVYDPSWNPAEDSQAVDRCYRIGQRKKVTVYRLITSGTVEEKRYEKQIHKDGLRRTVFTSTGSDTAKYFTKEELVREKVFVLGEEGKCEFLDKLNERGLNTLSSSSPEYIFTSHRGVVGQSSHDIVYSLPENWHKKKIMPNNPFNDPTSGPKWYESTNHSSLPKSKVIGRAQRVLQKTNKGPIKEKENNSSGCNDRPNSAKTKDQRRSFGDELLVVKKLQEEGKGAAAMHLLMDVADKSYDNLGSKEKMEFHKSMASGARDMKWL</sequence>
<feature type="compositionally biased region" description="Acidic residues" evidence="2">
    <location>
        <begin position="43"/>
        <end position="70"/>
    </location>
</feature>
<feature type="region of interest" description="Disordered" evidence="2">
    <location>
        <begin position="161"/>
        <end position="193"/>
    </location>
</feature>
<comment type="caution">
    <text evidence="5">The sequence shown here is derived from an EMBL/GenBank/DDBJ whole genome shotgun (WGS) entry which is preliminary data.</text>
</comment>
<keyword evidence="1" id="KW-0378">Hydrolase</keyword>
<evidence type="ECO:0000313" key="6">
    <source>
        <dbReference type="Proteomes" id="UP000693970"/>
    </source>
</evidence>
<dbReference type="CDD" id="cd18793">
    <property type="entry name" value="SF2_C_SNF"/>
    <property type="match status" value="1"/>
</dbReference>
<dbReference type="InterPro" id="IPR049730">
    <property type="entry name" value="SNF2/RAD54-like_C"/>
</dbReference>
<dbReference type="Proteomes" id="UP000693970">
    <property type="component" value="Unassembled WGS sequence"/>
</dbReference>
<dbReference type="InterPro" id="IPR050496">
    <property type="entry name" value="SNF2_RAD54_helicase_repair"/>
</dbReference>
<dbReference type="GO" id="GO:0005524">
    <property type="term" value="F:ATP binding"/>
    <property type="evidence" value="ECO:0007669"/>
    <property type="project" value="InterPro"/>
</dbReference>
<evidence type="ECO:0000313" key="5">
    <source>
        <dbReference type="EMBL" id="KAG7353442.1"/>
    </source>
</evidence>
<dbReference type="OrthoDB" id="413460at2759"/>
<feature type="compositionally biased region" description="Polar residues" evidence="2">
    <location>
        <begin position="863"/>
        <end position="874"/>
    </location>
</feature>
<dbReference type="InterPro" id="IPR001650">
    <property type="entry name" value="Helicase_C-like"/>
</dbReference>
<name>A0A9K3PN31_9STRA</name>
<dbReference type="Pfam" id="PF00176">
    <property type="entry name" value="SNF2-rel_dom"/>
    <property type="match status" value="1"/>
</dbReference>
<dbReference type="SMART" id="SM00487">
    <property type="entry name" value="DEXDc"/>
    <property type="match status" value="1"/>
</dbReference>
<dbReference type="PANTHER" id="PTHR45629:SF7">
    <property type="entry name" value="DNA EXCISION REPAIR PROTEIN ERCC-6-RELATED"/>
    <property type="match status" value="1"/>
</dbReference>
<dbReference type="AlphaFoldDB" id="A0A9K3PN31"/>
<evidence type="ECO:0000259" key="3">
    <source>
        <dbReference type="PROSITE" id="PS51192"/>
    </source>
</evidence>
<dbReference type="GO" id="GO:0015616">
    <property type="term" value="F:DNA translocase activity"/>
    <property type="evidence" value="ECO:0007669"/>
    <property type="project" value="TreeGrafter"/>
</dbReference>
<gene>
    <name evidence="5" type="ORF">IV203_002797</name>
</gene>
<keyword evidence="6" id="KW-1185">Reference proteome</keyword>